<feature type="region of interest" description="Disordered" evidence="1">
    <location>
        <begin position="110"/>
        <end position="129"/>
    </location>
</feature>
<dbReference type="CDD" id="cd02226">
    <property type="entry name" value="cupin_YdbB-like"/>
    <property type="match status" value="1"/>
</dbReference>
<protein>
    <submittedName>
        <fullName evidence="3">RmlC-like cupin domain-containing protein</fullName>
    </submittedName>
</protein>
<dbReference type="InterPro" id="IPR013096">
    <property type="entry name" value="Cupin_2"/>
</dbReference>
<dbReference type="PANTHER" id="PTHR36114:SF1">
    <property type="entry name" value="16.7 KDA PROTEIN IN WHIE LOCUS"/>
    <property type="match status" value="1"/>
</dbReference>
<dbReference type="InterPro" id="IPR011051">
    <property type="entry name" value="RmlC_Cupin_sf"/>
</dbReference>
<sequence>MSSALSVPNTLSSFTDLWSPRLVASVNDQHVKIAKIDGAFIWHSHPDSDELFYLLAGKLTLELEDADAQMSKVVMQVGDVFTVPKGMKHRPVAEHAHIMMIEKAGTVNTGDAGTSELTRVPEDVRPRGE</sequence>
<evidence type="ECO:0000313" key="4">
    <source>
        <dbReference type="Proteomes" id="UP001221757"/>
    </source>
</evidence>
<dbReference type="GO" id="GO:0030145">
    <property type="term" value="F:manganese ion binding"/>
    <property type="evidence" value="ECO:0007669"/>
    <property type="project" value="InterPro"/>
</dbReference>
<reference evidence="3" key="1">
    <citation type="submission" date="2023-03" db="EMBL/GenBank/DDBJ databases">
        <title>Massive genome expansion in bonnet fungi (Mycena s.s.) driven by repeated elements and novel gene families across ecological guilds.</title>
        <authorList>
            <consortium name="Lawrence Berkeley National Laboratory"/>
            <person name="Harder C.B."/>
            <person name="Miyauchi S."/>
            <person name="Viragh M."/>
            <person name="Kuo A."/>
            <person name="Thoen E."/>
            <person name="Andreopoulos B."/>
            <person name="Lu D."/>
            <person name="Skrede I."/>
            <person name="Drula E."/>
            <person name="Henrissat B."/>
            <person name="Morin E."/>
            <person name="Kohler A."/>
            <person name="Barry K."/>
            <person name="LaButti K."/>
            <person name="Morin E."/>
            <person name="Salamov A."/>
            <person name="Lipzen A."/>
            <person name="Mereny Z."/>
            <person name="Hegedus B."/>
            <person name="Baldrian P."/>
            <person name="Stursova M."/>
            <person name="Weitz H."/>
            <person name="Taylor A."/>
            <person name="Grigoriev I.V."/>
            <person name="Nagy L.G."/>
            <person name="Martin F."/>
            <person name="Kauserud H."/>
        </authorList>
    </citation>
    <scope>NUCLEOTIDE SEQUENCE</scope>
    <source>
        <strain evidence="3">CBHHK067</strain>
    </source>
</reference>
<dbReference type="Gene3D" id="2.60.120.10">
    <property type="entry name" value="Jelly Rolls"/>
    <property type="match status" value="1"/>
</dbReference>
<dbReference type="PROSITE" id="PS00725">
    <property type="entry name" value="GERMIN"/>
    <property type="match status" value="1"/>
</dbReference>
<evidence type="ECO:0000256" key="1">
    <source>
        <dbReference type="SAM" id="MobiDB-lite"/>
    </source>
</evidence>
<dbReference type="InterPro" id="IPR014710">
    <property type="entry name" value="RmlC-like_jellyroll"/>
</dbReference>
<comment type="caution">
    <text evidence="3">The sequence shown here is derived from an EMBL/GenBank/DDBJ whole genome shotgun (WGS) entry which is preliminary data.</text>
</comment>
<dbReference type="Pfam" id="PF07883">
    <property type="entry name" value="Cupin_2"/>
    <property type="match status" value="1"/>
</dbReference>
<dbReference type="SUPFAM" id="SSF51182">
    <property type="entry name" value="RmlC-like cupins"/>
    <property type="match status" value="1"/>
</dbReference>
<evidence type="ECO:0000259" key="2">
    <source>
        <dbReference type="Pfam" id="PF07883"/>
    </source>
</evidence>
<dbReference type="AlphaFoldDB" id="A0AAD7D0D8"/>
<dbReference type="Proteomes" id="UP001221757">
    <property type="component" value="Unassembled WGS sequence"/>
</dbReference>
<keyword evidence="4" id="KW-1185">Reference proteome</keyword>
<name>A0AAD7D0D8_MYCRO</name>
<dbReference type="InterPro" id="IPR019780">
    <property type="entry name" value="Germin_Mn-BS"/>
</dbReference>
<accession>A0AAD7D0D8</accession>
<feature type="compositionally biased region" description="Basic and acidic residues" evidence="1">
    <location>
        <begin position="119"/>
        <end position="129"/>
    </location>
</feature>
<feature type="domain" description="Cupin type-2" evidence="2">
    <location>
        <begin position="39"/>
        <end position="95"/>
    </location>
</feature>
<dbReference type="PANTHER" id="PTHR36114">
    <property type="entry name" value="16.7 KDA PROTEIN IN WHIE LOCUS"/>
    <property type="match status" value="1"/>
</dbReference>
<dbReference type="EMBL" id="JARKIE010000165">
    <property type="protein sequence ID" value="KAJ7672825.1"/>
    <property type="molecule type" value="Genomic_DNA"/>
</dbReference>
<organism evidence="3 4">
    <name type="scientific">Mycena rosella</name>
    <name type="common">Pink bonnet</name>
    <name type="synonym">Agaricus rosellus</name>
    <dbReference type="NCBI Taxonomy" id="1033263"/>
    <lineage>
        <taxon>Eukaryota</taxon>
        <taxon>Fungi</taxon>
        <taxon>Dikarya</taxon>
        <taxon>Basidiomycota</taxon>
        <taxon>Agaricomycotina</taxon>
        <taxon>Agaricomycetes</taxon>
        <taxon>Agaricomycetidae</taxon>
        <taxon>Agaricales</taxon>
        <taxon>Marasmiineae</taxon>
        <taxon>Mycenaceae</taxon>
        <taxon>Mycena</taxon>
    </lineage>
</organism>
<dbReference type="InterPro" id="IPR052044">
    <property type="entry name" value="PKS_Associated_Protein"/>
</dbReference>
<gene>
    <name evidence="3" type="ORF">B0H17DRAFT_1083496</name>
</gene>
<evidence type="ECO:0000313" key="3">
    <source>
        <dbReference type="EMBL" id="KAJ7672825.1"/>
    </source>
</evidence>
<proteinExistence type="predicted"/>